<accession>A0A6L6ILC1</accession>
<keyword evidence="2" id="KW-1185">Reference proteome</keyword>
<proteinExistence type="predicted"/>
<sequence length="109" mass="12070">MTLDDASLVAFRYDERGRLAEGEEHQARRWHYDAAGRLTAAESPSSYSEGHVQKTEAFDYDPFNRRTSKCRNGELTEFIWQGNRLVAQTRGSGRVLFTSRAAAGAGGGA</sequence>
<reference evidence="1 2" key="1">
    <citation type="submission" date="2019-11" db="EMBL/GenBank/DDBJ databases">
        <title>Escherichia alba sp. nov. isolated from the gut of plastic-eating superworms Zophobas atratus.</title>
        <authorList>
            <person name="Yang Y."/>
        </authorList>
    </citation>
    <scope>NUCLEOTIDE SEQUENCE [LARGE SCALE GENOMIC DNA]</scope>
    <source>
        <strain evidence="2">BIT-B35</strain>
    </source>
</reference>
<dbReference type="Proteomes" id="UP000477739">
    <property type="component" value="Unassembled WGS sequence"/>
</dbReference>
<evidence type="ECO:0000313" key="1">
    <source>
        <dbReference type="EMBL" id="MTH46687.1"/>
    </source>
</evidence>
<evidence type="ECO:0008006" key="3">
    <source>
        <dbReference type="Google" id="ProtNLM"/>
    </source>
</evidence>
<comment type="caution">
    <text evidence="1">The sequence shown here is derived from an EMBL/GenBank/DDBJ whole genome shotgun (WGS) entry which is preliminary data.</text>
</comment>
<evidence type="ECO:0000313" key="2">
    <source>
        <dbReference type="Proteomes" id="UP000477739"/>
    </source>
</evidence>
<organism evidence="1 2">
    <name type="scientific">Intestinirhabdus alba</name>
    <dbReference type="NCBI Taxonomy" id="2899544"/>
    <lineage>
        <taxon>Bacteria</taxon>
        <taxon>Pseudomonadati</taxon>
        <taxon>Pseudomonadota</taxon>
        <taxon>Gammaproteobacteria</taxon>
        <taxon>Enterobacterales</taxon>
        <taxon>Enterobacteriaceae</taxon>
        <taxon>Intestinirhabdus</taxon>
    </lineage>
</organism>
<name>A0A6L6ILC1_9ENTR</name>
<dbReference type="Gene3D" id="2.180.10.10">
    <property type="entry name" value="RHS repeat-associated core"/>
    <property type="match status" value="1"/>
</dbReference>
<protein>
    <recommendedName>
        <fullName evidence="3">RHS repeat protein</fullName>
    </recommendedName>
</protein>
<gene>
    <name evidence="1" type="ORF">GJV78_10580</name>
</gene>
<dbReference type="AlphaFoldDB" id="A0A6L6ILC1"/>
<dbReference type="EMBL" id="WMJZ01000012">
    <property type="protein sequence ID" value="MTH46687.1"/>
    <property type="molecule type" value="Genomic_DNA"/>
</dbReference>